<evidence type="ECO:0000256" key="2">
    <source>
        <dbReference type="ARBA" id="ARBA00022748"/>
    </source>
</evidence>
<dbReference type="PROSITE" id="PS51352">
    <property type="entry name" value="THIOREDOXIN_2"/>
    <property type="match status" value="1"/>
</dbReference>
<dbReference type="InterPro" id="IPR013766">
    <property type="entry name" value="Thioredoxin_domain"/>
</dbReference>
<dbReference type="PROSITE" id="PS51257">
    <property type="entry name" value="PROKAR_LIPOPROTEIN"/>
    <property type="match status" value="1"/>
</dbReference>
<proteinExistence type="predicted"/>
<dbReference type="Pfam" id="PF13905">
    <property type="entry name" value="Thioredoxin_8"/>
    <property type="match status" value="1"/>
</dbReference>
<dbReference type="InterPro" id="IPR012336">
    <property type="entry name" value="Thioredoxin-like_fold"/>
</dbReference>
<protein>
    <submittedName>
        <fullName evidence="6">AhpC/TSA family protein</fullName>
    </submittedName>
</protein>
<dbReference type="STRING" id="1121130.GCA_000519105_00999"/>
<keyword evidence="4" id="KW-0676">Redox-active center</keyword>
<dbReference type="AlphaFoldDB" id="A0A412X1T3"/>
<dbReference type="Gene3D" id="3.40.30.10">
    <property type="entry name" value="Glutaredoxin"/>
    <property type="match status" value="1"/>
</dbReference>
<dbReference type="GO" id="GO:0030313">
    <property type="term" value="C:cell envelope"/>
    <property type="evidence" value="ECO:0007669"/>
    <property type="project" value="UniProtKB-SubCell"/>
</dbReference>
<evidence type="ECO:0000259" key="5">
    <source>
        <dbReference type="PROSITE" id="PS51352"/>
    </source>
</evidence>
<dbReference type="InterPro" id="IPR025380">
    <property type="entry name" value="DUF4369"/>
</dbReference>
<dbReference type="EMBL" id="QRZA01000007">
    <property type="protein sequence ID" value="RGV34491.1"/>
    <property type="molecule type" value="Genomic_DNA"/>
</dbReference>
<dbReference type="Pfam" id="PF14289">
    <property type="entry name" value="DUF4369"/>
    <property type="match status" value="1"/>
</dbReference>
<dbReference type="Proteomes" id="UP000283589">
    <property type="component" value="Unassembled WGS sequence"/>
</dbReference>
<dbReference type="InterPro" id="IPR050553">
    <property type="entry name" value="Thioredoxin_ResA/DsbE_sf"/>
</dbReference>
<keyword evidence="3" id="KW-1015">Disulfide bond</keyword>
<dbReference type="CDD" id="cd02966">
    <property type="entry name" value="TlpA_like_family"/>
    <property type="match status" value="1"/>
</dbReference>
<gene>
    <name evidence="6" type="ORF">DWW18_07315</name>
</gene>
<evidence type="ECO:0000313" key="6">
    <source>
        <dbReference type="EMBL" id="RGV34491.1"/>
    </source>
</evidence>
<keyword evidence="2" id="KW-0201">Cytochrome c-type biogenesis</keyword>
<dbReference type="InterPro" id="IPR036249">
    <property type="entry name" value="Thioredoxin-like_sf"/>
</dbReference>
<comment type="caution">
    <text evidence="6">The sequence shown here is derived from an EMBL/GenBank/DDBJ whole genome shotgun (WGS) entry which is preliminary data.</text>
</comment>
<feature type="domain" description="Thioredoxin" evidence="5">
    <location>
        <begin position="233"/>
        <end position="369"/>
    </location>
</feature>
<name>A0A412X1T3_9BACT</name>
<evidence type="ECO:0000256" key="1">
    <source>
        <dbReference type="ARBA" id="ARBA00004196"/>
    </source>
</evidence>
<sequence>MKKLCFLLLFGAAACTQQPTDHFILRGTVPGVMDSTKVTLRTVTRWDKDLASAYVIDGKFELRGQLDAPTLCKLSLNNARSYELDFFVENGKLTFTTPHIDSLPQAYGLYDIRKEKNYRVEGSTTQDAYYRYQQQTLPLRYGIQELRKQANQIPDYNSRLEAMNAELDKTSRAFIRNNDNLATNLYIAGTLKKPAFTYDQTYLDELEQLFASCQDTCAALKDFRSYLRDASRLVQGSPLQEAEVVNDKGESVSLIAQLNREGYTLIDFWASWCIPCRVSIIFLREIYKTHGDSIRFISISLDQQEADWQKALKEEKLPWAQFRSLPEQTKTFIEQYNLIGIPAFFIIDSEGRIVFSGSSMNELTEQLPKMITNSTH</sequence>
<dbReference type="SUPFAM" id="SSF52833">
    <property type="entry name" value="Thioredoxin-like"/>
    <property type="match status" value="1"/>
</dbReference>
<organism evidence="6 7">
    <name type="scientific">Butyricimonas virosa</name>
    <dbReference type="NCBI Taxonomy" id="544645"/>
    <lineage>
        <taxon>Bacteria</taxon>
        <taxon>Pseudomonadati</taxon>
        <taxon>Bacteroidota</taxon>
        <taxon>Bacteroidia</taxon>
        <taxon>Bacteroidales</taxon>
        <taxon>Odoribacteraceae</taxon>
        <taxon>Butyricimonas</taxon>
    </lineage>
</organism>
<reference evidence="6 7" key="1">
    <citation type="submission" date="2018-08" db="EMBL/GenBank/DDBJ databases">
        <title>A genome reference for cultivated species of the human gut microbiota.</title>
        <authorList>
            <person name="Zou Y."/>
            <person name="Xue W."/>
            <person name="Luo G."/>
        </authorList>
    </citation>
    <scope>NUCLEOTIDE SEQUENCE [LARGE SCALE GENOMIC DNA]</scope>
    <source>
        <strain evidence="6 7">AF14-49</strain>
    </source>
</reference>
<evidence type="ECO:0000256" key="3">
    <source>
        <dbReference type="ARBA" id="ARBA00023157"/>
    </source>
</evidence>
<dbReference type="GO" id="GO:0017004">
    <property type="term" value="P:cytochrome complex assembly"/>
    <property type="evidence" value="ECO:0007669"/>
    <property type="project" value="UniProtKB-KW"/>
</dbReference>
<dbReference type="PANTHER" id="PTHR42852">
    <property type="entry name" value="THIOL:DISULFIDE INTERCHANGE PROTEIN DSBE"/>
    <property type="match status" value="1"/>
</dbReference>
<evidence type="ECO:0000313" key="7">
    <source>
        <dbReference type="Proteomes" id="UP000283589"/>
    </source>
</evidence>
<comment type="subcellular location">
    <subcellularLocation>
        <location evidence="1">Cell envelope</location>
    </subcellularLocation>
</comment>
<evidence type="ECO:0000256" key="4">
    <source>
        <dbReference type="ARBA" id="ARBA00023284"/>
    </source>
</evidence>
<dbReference type="RefSeq" id="WP_118259643.1">
    <property type="nucleotide sequence ID" value="NZ_CALBWO010000005.1"/>
</dbReference>
<accession>A0A412X1T3</accession>
<dbReference type="PANTHER" id="PTHR42852:SF6">
    <property type="entry name" value="THIOL:DISULFIDE INTERCHANGE PROTEIN DSBE"/>
    <property type="match status" value="1"/>
</dbReference>